<protein>
    <submittedName>
        <fullName evidence="3">Ankyrin repeat protein</fullName>
    </submittedName>
</protein>
<proteinExistence type="predicted"/>
<dbReference type="GeneID" id="80558857"/>
<name>A0ABM7NTZ6_9VIRU</name>
<dbReference type="RefSeq" id="YP_010842260.1">
    <property type="nucleotide sequence ID" value="NC_079139.1"/>
</dbReference>
<evidence type="ECO:0000256" key="1">
    <source>
        <dbReference type="ARBA" id="ARBA00022737"/>
    </source>
</evidence>
<dbReference type="PANTHER" id="PTHR24188">
    <property type="entry name" value="ANKYRIN REPEAT PROTEIN"/>
    <property type="match status" value="1"/>
</dbReference>
<dbReference type="PANTHER" id="PTHR24188:SF29">
    <property type="entry name" value="GH09064P"/>
    <property type="match status" value="1"/>
</dbReference>
<dbReference type="EMBL" id="AP024483">
    <property type="protein sequence ID" value="BCS83652.1"/>
    <property type="molecule type" value="Genomic_DNA"/>
</dbReference>
<sequence length="415" mass="48482">MTNKSDYEKIMFFKITDTLDIIVDDEINNDILKEFTFTTSKHIHKYFDQGLSVSQVYLQMNDPDFEIFYNPINNIWKATKITLGPKLPINKLDTIKFLIDNGVELDILFKFAMENKHFEIANWLINSMTDVSRKNLLLQSCDKNLILELATKYHNIDSIPYFKDLIVSNGYNLKIGLLEFKQVKIRNMKLACWHGNIDFLKYFSSFLDPIVDGYYYNLSITSACCYNHVNIVEYLTGIYPEYYKLSYGVGFYENPFIIATKNNNVNIMKILVDGIPNDLEKRKILNDYNGFALSFSCKRGHFEMAKYLVEIGVIITINNNYCLKRAARKGSITIVKLLVENNISNVKVDIHASHDYALRWSARNNHLEVFEYLIQNKANISAKNNYVIRYAIEYNRKNLLKILFKYMKISIDCVH</sequence>
<dbReference type="SMART" id="SM00248">
    <property type="entry name" value="ANK"/>
    <property type="match status" value="7"/>
</dbReference>
<organism evidence="3 4">
    <name type="scientific">Cotonvirus japonicus</name>
    <dbReference type="NCBI Taxonomy" id="2811091"/>
    <lineage>
        <taxon>Viruses</taxon>
        <taxon>Varidnaviria</taxon>
        <taxon>Bamfordvirae</taxon>
        <taxon>Nucleocytoviricota</taxon>
        <taxon>Megaviricetes</taxon>
        <taxon>Imitervirales</taxon>
        <taxon>Mimiviridae</taxon>
        <taxon>Megamimivirinae</taxon>
        <taxon>Cotonvirus</taxon>
        <taxon>Cotonvirus japonicum</taxon>
    </lineage>
</organism>
<keyword evidence="1" id="KW-0677">Repeat</keyword>
<dbReference type="InterPro" id="IPR036770">
    <property type="entry name" value="Ankyrin_rpt-contain_sf"/>
</dbReference>
<evidence type="ECO:0000313" key="4">
    <source>
        <dbReference type="Proteomes" id="UP001321479"/>
    </source>
</evidence>
<dbReference type="Proteomes" id="UP001321479">
    <property type="component" value="Segment"/>
</dbReference>
<dbReference type="Gene3D" id="1.25.40.20">
    <property type="entry name" value="Ankyrin repeat-containing domain"/>
    <property type="match status" value="1"/>
</dbReference>
<evidence type="ECO:0000256" key="2">
    <source>
        <dbReference type="ARBA" id="ARBA00023043"/>
    </source>
</evidence>
<accession>A0ABM7NTZ6</accession>
<reference evidence="3 4" key="1">
    <citation type="submission" date="2021-02" db="EMBL/GenBank/DDBJ databases">
        <title>Cotonvirus japonicus, which uses Golgi apparatus of host cells for its virion factory, phylogenetically links tailed tupanvirus and icosahedral mimivirus.</title>
        <authorList>
            <person name="Takahashi H."/>
            <person name="Fukaya S."/>
            <person name="Song C."/>
            <person name="Murata K."/>
            <person name="Takemura M."/>
        </authorList>
    </citation>
    <scope>NUCLEOTIDE SEQUENCE [LARGE SCALE GENOMIC DNA]</scope>
</reference>
<keyword evidence="4" id="KW-1185">Reference proteome</keyword>
<dbReference type="InterPro" id="IPR002110">
    <property type="entry name" value="Ankyrin_rpt"/>
</dbReference>
<dbReference type="SUPFAM" id="SSF48403">
    <property type="entry name" value="Ankyrin repeat"/>
    <property type="match status" value="1"/>
</dbReference>
<dbReference type="Pfam" id="PF00023">
    <property type="entry name" value="Ank"/>
    <property type="match status" value="1"/>
</dbReference>
<keyword evidence="2" id="KW-0040">ANK repeat</keyword>
<evidence type="ECO:0000313" key="3">
    <source>
        <dbReference type="EMBL" id="BCS83652.1"/>
    </source>
</evidence>
<dbReference type="PROSITE" id="PS50088">
    <property type="entry name" value="ANK_REPEAT"/>
    <property type="match status" value="1"/>
</dbReference>
<dbReference type="Pfam" id="PF12796">
    <property type="entry name" value="Ank_2"/>
    <property type="match status" value="1"/>
</dbReference>